<feature type="domain" description="GGDEF" evidence="2">
    <location>
        <begin position="75"/>
        <end position="211"/>
    </location>
</feature>
<protein>
    <submittedName>
        <fullName evidence="3">EAL domain, c-di-GMP-specific phosphodiesterase class I (Or its enzymatically inactive variant)</fullName>
    </submittedName>
</protein>
<keyword evidence="4" id="KW-1185">Reference proteome</keyword>
<dbReference type="InterPro" id="IPR035919">
    <property type="entry name" value="EAL_sf"/>
</dbReference>
<dbReference type="InterPro" id="IPR029787">
    <property type="entry name" value="Nucleotide_cyclase"/>
</dbReference>
<comment type="caution">
    <text evidence="3">The sequence shown here is derived from an EMBL/GenBank/DDBJ whole genome shotgun (WGS) entry which is preliminary data.</text>
</comment>
<dbReference type="PROSITE" id="PS50887">
    <property type="entry name" value="GGDEF"/>
    <property type="match status" value="1"/>
</dbReference>
<name>A0ABY1QNN9_9SPHN</name>
<dbReference type="Gene3D" id="3.20.20.450">
    <property type="entry name" value="EAL domain"/>
    <property type="match status" value="1"/>
</dbReference>
<dbReference type="SMART" id="SM00267">
    <property type="entry name" value="GGDEF"/>
    <property type="match status" value="1"/>
</dbReference>
<dbReference type="InterPro" id="IPR043128">
    <property type="entry name" value="Rev_trsase/Diguanyl_cyclase"/>
</dbReference>
<reference evidence="3 4" key="1">
    <citation type="submission" date="2017-05" db="EMBL/GenBank/DDBJ databases">
        <authorList>
            <person name="Varghese N."/>
            <person name="Submissions S."/>
        </authorList>
    </citation>
    <scope>NUCLEOTIDE SEQUENCE [LARGE SCALE GENOMIC DNA]</scope>
    <source>
        <strain evidence="3 4">SM16</strain>
    </source>
</reference>
<evidence type="ECO:0000313" key="4">
    <source>
        <dbReference type="Proteomes" id="UP001157910"/>
    </source>
</evidence>
<dbReference type="CDD" id="cd01948">
    <property type="entry name" value="EAL"/>
    <property type="match status" value="1"/>
</dbReference>
<feature type="domain" description="EAL" evidence="1">
    <location>
        <begin position="220"/>
        <end position="470"/>
    </location>
</feature>
<evidence type="ECO:0000259" key="2">
    <source>
        <dbReference type="PROSITE" id="PS50887"/>
    </source>
</evidence>
<gene>
    <name evidence="3" type="ORF">SAMN06296065_107148</name>
</gene>
<proteinExistence type="predicted"/>
<dbReference type="Proteomes" id="UP001157910">
    <property type="component" value="Unassembled WGS sequence"/>
</dbReference>
<evidence type="ECO:0000313" key="3">
    <source>
        <dbReference type="EMBL" id="SMP74727.1"/>
    </source>
</evidence>
<dbReference type="PANTHER" id="PTHR33121">
    <property type="entry name" value="CYCLIC DI-GMP PHOSPHODIESTERASE PDEF"/>
    <property type="match status" value="1"/>
</dbReference>
<dbReference type="SUPFAM" id="SSF141868">
    <property type="entry name" value="EAL domain-like"/>
    <property type="match status" value="1"/>
</dbReference>
<dbReference type="Pfam" id="PF00563">
    <property type="entry name" value="EAL"/>
    <property type="match status" value="1"/>
</dbReference>
<dbReference type="Pfam" id="PF00990">
    <property type="entry name" value="GGDEF"/>
    <property type="match status" value="1"/>
</dbReference>
<dbReference type="Gene3D" id="3.30.70.270">
    <property type="match status" value="1"/>
</dbReference>
<dbReference type="InterPro" id="IPR000160">
    <property type="entry name" value="GGDEF_dom"/>
</dbReference>
<organism evidence="3 4">
    <name type="scientific">Novosphingobium panipatense</name>
    <dbReference type="NCBI Taxonomy" id="428991"/>
    <lineage>
        <taxon>Bacteria</taxon>
        <taxon>Pseudomonadati</taxon>
        <taxon>Pseudomonadota</taxon>
        <taxon>Alphaproteobacteria</taxon>
        <taxon>Sphingomonadales</taxon>
        <taxon>Sphingomonadaceae</taxon>
        <taxon>Novosphingobium</taxon>
    </lineage>
</organism>
<dbReference type="PROSITE" id="PS50883">
    <property type="entry name" value="EAL"/>
    <property type="match status" value="1"/>
</dbReference>
<dbReference type="InterPro" id="IPR050706">
    <property type="entry name" value="Cyclic-di-GMP_PDE-like"/>
</dbReference>
<evidence type="ECO:0000259" key="1">
    <source>
        <dbReference type="PROSITE" id="PS50883"/>
    </source>
</evidence>
<dbReference type="SUPFAM" id="SSF55073">
    <property type="entry name" value="Nucleotide cyclase"/>
    <property type="match status" value="1"/>
</dbReference>
<dbReference type="SMART" id="SM00052">
    <property type="entry name" value="EAL"/>
    <property type="match status" value="1"/>
</dbReference>
<dbReference type="InterPro" id="IPR001633">
    <property type="entry name" value="EAL_dom"/>
</dbReference>
<dbReference type="EMBL" id="FXUI01000007">
    <property type="protein sequence ID" value="SMP74727.1"/>
    <property type="molecule type" value="Genomic_DNA"/>
</dbReference>
<accession>A0ABY1QNN9</accession>
<dbReference type="PANTHER" id="PTHR33121:SF79">
    <property type="entry name" value="CYCLIC DI-GMP PHOSPHODIESTERASE PDED-RELATED"/>
    <property type="match status" value="1"/>
</dbReference>
<sequence>MVPFWDRTGRFGCRILKGLARGLGYERAMVAKVNEMVRNRAARIEDRLSAIPGLEAVHDRVAVWRDDSSFSLPDMQVHAMLLSLRRLDAINMAYGAAAGDGALEEVATRISHFADEELDGPWLVARAGGGSFLLVANEACTRERWQLVADQLADMIARPIALPSGVLRLSPRVALIRAHPAETVESMLDRLGHALEDAHEQPGTRLAWADRGVTPPGRSAQQFEVDLLGAIDRDEIEVLFQPQFNLGDDRLTGAEALARWNHPQLGRIGAGALFAIAERADYIGPLSRHIAHKAMWAAREWPGQLRLSINVTPADLAFASYTRQMLELIRESGFPLRRLTLEITEQALIGDVTVAAQTMADFSAQGIRIALDDFGAGFCNFRYLKVLPIHYLKLDRAMIDGITTDRRDVAVLRAIVAMARALDLEVIAEGIEEEGQREVAAREGCAYYQGFLRAQPMSAAKFAALAAAQEPGLESAVA</sequence>